<sequence>MVLNNESFPVPLEHLTHLYLSGCQVEELGYMAFKNLPQLHLLDLSDNNILQLNSEPWRKDNKIEILNLSNALYNHSYIVSLSNTLKHNLPKVLHLNLSNNDLVFLPEGIIAGLPLLTILDLRNNSLVSFRNITFGNTALEKLDLRDNAFKNLPNATLLELSSIPDLHVSLSGNPWRCDCDIEDMLIWLERHTFIDDRLNLSCAEPKNRRNTPLVHLEHSYLPCWSDVDVLDRALEPSYVFLGLVLALIGVIFLLVLYLNRKGIKRWMYNIRDACRDHMEGYHYRYENSTDPRLANFNLNSDV</sequence>
<evidence type="ECO:0000313" key="7">
    <source>
        <dbReference type="Proteomes" id="UP000316079"/>
    </source>
</evidence>
<evidence type="ECO:0000313" key="6">
    <source>
        <dbReference type="EMBL" id="TRY93675.1"/>
    </source>
</evidence>
<keyword evidence="4" id="KW-0812">Transmembrane</keyword>
<dbReference type="SMART" id="SM00082">
    <property type="entry name" value="LRRCT"/>
    <property type="match status" value="1"/>
</dbReference>
<evidence type="ECO:0000256" key="4">
    <source>
        <dbReference type="SAM" id="Phobius"/>
    </source>
</evidence>
<keyword evidence="3" id="KW-0677">Repeat</keyword>
<dbReference type="InterPro" id="IPR052286">
    <property type="entry name" value="Wnt_signaling_inhibitor"/>
</dbReference>
<dbReference type="Proteomes" id="UP000316079">
    <property type="component" value="Unassembled WGS sequence"/>
</dbReference>
<dbReference type="PROSITE" id="PS51450">
    <property type="entry name" value="LRR"/>
    <property type="match status" value="1"/>
</dbReference>
<keyword evidence="1" id="KW-0433">Leucine-rich repeat</keyword>
<reference evidence="6 7" key="1">
    <citation type="journal article" date="2019" name="Sci. Data">
        <title>Hybrid genome assembly and annotation of Danionella translucida.</title>
        <authorList>
            <person name="Kadobianskyi M."/>
            <person name="Schulze L."/>
            <person name="Schuelke M."/>
            <person name="Judkewitz B."/>
        </authorList>
    </citation>
    <scope>NUCLEOTIDE SEQUENCE [LARGE SCALE GENOMIC DNA]</scope>
    <source>
        <strain evidence="6 7">Bolton</strain>
    </source>
</reference>
<protein>
    <recommendedName>
        <fullName evidence="5">LRRCT domain-containing protein</fullName>
    </recommendedName>
</protein>
<dbReference type="InterPro" id="IPR001611">
    <property type="entry name" value="Leu-rich_rpt"/>
</dbReference>
<organism evidence="6 7">
    <name type="scientific">Danionella cerebrum</name>
    <dbReference type="NCBI Taxonomy" id="2873325"/>
    <lineage>
        <taxon>Eukaryota</taxon>
        <taxon>Metazoa</taxon>
        <taxon>Chordata</taxon>
        <taxon>Craniata</taxon>
        <taxon>Vertebrata</taxon>
        <taxon>Euteleostomi</taxon>
        <taxon>Actinopterygii</taxon>
        <taxon>Neopterygii</taxon>
        <taxon>Teleostei</taxon>
        <taxon>Ostariophysi</taxon>
        <taxon>Cypriniformes</taxon>
        <taxon>Danionidae</taxon>
        <taxon>Danioninae</taxon>
        <taxon>Danionella</taxon>
    </lineage>
</organism>
<dbReference type="GO" id="GO:0090090">
    <property type="term" value="P:negative regulation of canonical Wnt signaling pathway"/>
    <property type="evidence" value="ECO:0007669"/>
    <property type="project" value="TreeGrafter"/>
</dbReference>
<feature type="transmembrane region" description="Helical" evidence="4">
    <location>
        <begin position="238"/>
        <end position="258"/>
    </location>
</feature>
<feature type="domain" description="LRRCT" evidence="5">
    <location>
        <begin position="173"/>
        <end position="224"/>
    </location>
</feature>
<dbReference type="EMBL" id="SRMA01025512">
    <property type="protein sequence ID" value="TRY93675.1"/>
    <property type="molecule type" value="Genomic_DNA"/>
</dbReference>
<dbReference type="InterPro" id="IPR003591">
    <property type="entry name" value="Leu-rich_rpt_typical-subtyp"/>
</dbReference>
<dbReference type="SUPFAM" id="SSF52058">
    <property type="entry name" value="L domain-like"/>
    <property type="match status" value="1"/>
</dbReference>
<dbReference type="GO" id="GO:0005886">
    <property type="term" value="C:plasma membrane"/>
    <property type="evidence" value="ECO:0007669"/>
    <property type="project" value="TreeGrafter"/>
</dbReference>
<dbReference type="Pfam" id="PF13855">
    <property type="entry name" value="LRR_8"/>
    <property type="match status" value="2"/>
</dbReference>
<evidence type="ECO:0000259" key="5">
    <source>
        <dbReference type="SMART" id="SM00082"/>
    </source>
</evidence>
<dbReference type="InterPro" id="IPR000483">
    <property type="entry name" value="Cys-rich_flank_reg_C"/>
</dbReference>
<gene>
    <name evidence="6" type="ORF">DNTS_001124</name>
</gene>
<keyword evidence="4" id="KW-0472">Membrane</keyword>
<dbReference type="OrthoDB" id="1574204at2759"/>
<dbReference type="InterPro" id="IPR032675">
    <property type="entry name" value="LRR_dom_sf"/>
</dbReference>
<dbReference type="Gene3D" id="3.80.10.10">
    <property type="entry name" value="Ribonuclease Inhibitor"/>
    <property type="match status" value="1"/>
</dbReference>
<keyword evidence="7" id="KW-1185">Reference proteome</keyword>
<keyword evidence="4" id="KW-1133">Transmembrane helix</keyword>
<proteinExistence type="predicted"/>
<dbReference type="SMART" id="SM00369">
    <property type="entry name" value="LRR_TYP"/>
    <property type="match status" value="5"/>
</dbReference>
<evidence type="ECO:0000256" key="3">
    <source>
        <dbReference type="ARBA" id="ARBA00022737"/>
    </source>
</evidence>
<evidence type="ECO:0000256" key="1">
    <source>
        <dbReference type="ARBA" id="ARBA00022614"/>
    </source>
</evidence>
<dbReference type="PANTHER" id="PTHR24364:SF21">
    <property type="entry name" value="TROPHOBLAST GLYCOPROTEIN B"/>
    <property type="match status" value="1"/>
</dbReference>
<keyword evidence="2" id="KW-0732">Signal</keyword>
<accession>A0A553QUN1</accession>
<dbReference type="PANTHER" id="PTHR24364">
    <property type="entry name" value="LP06937P"/>
    <property type="match status" value="1"/>
</dbReference>
<dbReference type="STRING" id="623744.A0A553QUN1"/>
<dbReference type="AlphaFoldDB" id="A0A553QUN1"/>
<name>A0A553QUN1_9TELE</name>
<evidence type="ECO:0000256" key="2">
    <source>
        <dbReference type="ARBA" id="ARBA00022729"/>
    </source>
</evidence>
<comment type="caution">
    <text evidence="6">The sequence shown here is derived from an EMBL/GenBank/DDBJ whole genome shotgun (WGS) entry which is preliminary data.</text>
</comment>